<feature type="domain" description="FAD dependent oxidoreductase" evidence="4">
    <location>
        <begin position="23"/>
        <end position="418"/>
    </location>
</feature>
<evidence type="ECO:0000256" key="2">
    <source>
        <dbReference type="ARBA" id="ARBA00023002"/>
    </source>
</evidence>
<dbReference type="Pfam" id="PF01266">
    <property type="entry name" value="DAO"/>
    <property type="match status" value="1"/>
</dbReference>
<evidence type="ECO:0000256" key="3">
    <source>
        <dbReference type="SAM" id="Phobius"/>
    </source>
</evidence>
<comment type="caution">
    <text evidence="5">The sequence shown here is derived from an EMBL/GenBank/DDBJ whole genome shotgun (WGS) entry which is preliminary data.</text>
</comment>
<dbReference type="GO" id="GO:0008718">
    <property type="term" value="F:D-amino-acid dehydrogenase activity"/>
    <property type="evidence" value="ECO:0007669"/>
    <property type="project" value="TreeGrafter"/>
</dbReference>
<evidence type="ECO:0000259" key="4">
    <source>
        <dbReference type="Pfam" id="PF01266"/>
    </source>
</evidence>
<dbReference type="GO" id="GO:0005886">
    <property type="term" value="C:plasma membrane"/>
    <property type="evidence" value="ECO:0007669"/>
    <property type="project" value="TreeGrafter"/>
</dbReference>
<evidence type="ECO:0000313" key="6">
    <source>
        <dbReference type="Proteomes" id="UP000297385"/>
    </source>
</evidence>
<keyword evidence="2" id="KW-0560">Oxidoreductase</keyword>
<name>A0A4Y8MQ53_9BURK</name>
<dbReference type="SUPFAM" id="SSF51905">
    <property type="entry name" value="FAD/NAD(P)-binding domain"/>
    <property type="match status" value="1"/>
</dbReference>
<dbReference type="Proteomes" id="UP000297385">
    <property type="component" value="Unassembled WGS sequence"/>
</dbReference>
<dbReference type="GO" id="GO:0055130">
    <property type="term" value="P:D-alanine catabolic process"/>
    <property type="evidence" value="ECO:0007669"/>
    <property type="project" value="TreeGrafter"/>
</dbReference>
<dbReference type="AlphaFoldDB" id="A0A4Y8MQ53"/>
<keyword evidence="3" id="KW-0472">Membrane</keyword>
<dbReference type="Gene3D" id="3.30.9.10">
    <property type="entry name" value="D-Amino Acid Oxidase, subunit A, domain 2"/>
    <property type="match status" value="1"/>
</dbReference>
<dbReference type="InterPro" id="IPR006076">
    <property type="entry name" value="FAD-dep_OxRdtase"/>
</dbReference>
<gene>
    <name evidence="5" type="ORF">E2553_22150</name>
</gene>
<reference evidence="5 6" key="1">
    <citation type="submission" date="2019-03" db="EMBL/GenBank/DDBJ databases">
        <title>Complete Genome Sequence of Paraburkholderia dipogonis ICMP 19430T, a Nitrogen-fixing Symbiont of the South African Invasive Legume Dipogon lignosus in New Zealand.</title>
        <authorList>
            <person name="De Meyer S.E."/>
        </authorList>
    </citation>
    <scope>NUCLEOTIDE SEQUENCE [LARGE SCALE GENOMIC DNA]</scope>
    <source>
        <strain evidence="5 6">ICMP 19430</strain>
    </source>
</reference>
<feature type="transmembrane region" description="Helical" evidence="3">
    <location>
        <begin position="21"/>
        <end position="40"/>
    </location>
</feature>
<keyword evidence="3" id="KW-1133">Transmembrane helix</keyword>
<dbReference type="PANTHER" id="PTHR13847">
    <property type="entry name" value="SARCOSINE DEHYDROGENASE-RELATED"/>
    <property type="match status" value="1"/>
</dbReference>
<proteinExistence type="inferred from homology"/>
<dbReference type="PANTHER" id="PTHR13847:SF280">
    <property type="entry name" value="D-AMINO ACID DEHYDROGENASE"/>
    <property type="match status" value="1"/>
</dbReference>
<dbReference type="NCBIfam" id="NF001933">
    <property type="entry name" value="PRK00711.1"/>
    <property type="match status" value="1"/>
</dbReference>
<dbReference type="InterPro" id="IPR036188">
    <property type="entry name" value="FAD/NAD-bd_sf"/>
</dbReference>
<dbReference type="Gene3D" id="3.50.50.60">
    <property type="entry name" value="FAD/NAD(P)-binding domain"/>
    <property type="match status" value="2"/>
</dbReference>
<evidence type="ECO:0000313" key="5">
    <source>
        <dbReference type="EMBL" id="TFE39538.1"/>
    </source>
</evidence>
<dbReference type="SUPFAM" id="SSF54373">
    <property type="entry name" value="FAD-linked reductases, C-terminal domain"/>
    <property type="match status" value="1"/>
</dbReference>
<comment type="similarity">
    <text evidence="1">Belongs to the DadA oxidoreductase family.</text>
</comment>
<evidence type="ECO:0000256" key="1">
    <source>
        <dbReference type="ARBA" id="ARBA00009410"/>
    </source>
</evidence>
<sequence>MHRAAPNAKIAKITQESESSSMRILIIGAGVIGLSSAYYLSRAGYDVTVVDRHEEVASETSFGNGGQLSYSYVAPLAGPGVVSKLPRWLTQRDSPVRFRPKLSVEQWRWCFEFLSACTRARSELTTQKLLSLSFLSRTLMHELIAAEPSLDFDFVRSGKLVLHRDAKSMQSAVDLLAFQRTLGCEQLALSAEACVEIEPALAHARPFLAGGIHTPSEDTADCRRFCNGLEAVLRERGVRFLMNTPIDALKSGATGVEAICNGAPLAVDRIVIASGAGAARLLKPLGIRVAIYPIKGYSLTFDLQPHIAAPHVSITDFAHKVVYARLGERLRVGGIADIDGYSLDADPARFATLRKETATLFPEVAQSAAAGEWIGLRPATPHGLPIVGPTRYPNLWLNVGHGALGFTLATGSAALLADGLAGSNNRELSSAFVLSH</sequence>
<accession>A0A4Y8MQ53</accession>
<protein>
    <submittedName>
        <fullName evidence="5">D-amino acid dehydrogenase</fullName>
    </submittedName>
</protein>
<organism evidence="5 6">
    <name type="scientific">Paraburkholderia dipogonis</name>
    <dbReference type="NCBI Taxonomy" id="1211383"/>
    <lineage>
        <taxon>Bacteria</taxon>
        <taxon>Pseudomonadati</taxon>
        <taxon>Pseudomonadota</taxon>
        <taxon>Betaproteobacteria</taxon>
        <taxon>Burkholderiales</taxon>
        <taxon>Burkholderiaceae</taxon>
        <taxon>Paraburkholderia</taxon>
    </lineage>
</organism>
<dbReference type="EMBL" id="SNVI01000002">
    <property type="protein sequence ID" value="TFE39538.1"/>
    <property type="molecule type" value="Genomic_DNA"/>
</dbReference>
<keyword evidence="3" id="KW-0812">Transmembrane</keyword>
<dbReference type="GO" id="GO:0005737">
    <property type="term" value="C:cytoplasm"/>
    <property type="evidence" value="ECO:0007669"/>
    <property type="project" value="TreeGrafter"/>
</dbReference>